<keyword evidence="7 14" id="KW-0597">Phosphoprotein</keyword>
<evidence type="ECO:0000256" key="13">
    <source>
        <dbReference type="ARBA" id="ARBA00035100"/>
    </source>
</evidence>
<comment type="subcellular location">
    <subcellularLocation>
        <location evidence="2">Cytoplasm</location>
    </subcellularLocation>
</comment>
<evidence type="ECO:0000259" key="18">
    <source>
        <dbReference type="PROSITE" id="PS50894"/>
    </source>
</evidence>
<dbReference type="SUPFAM" id="SSF47384">
    <property type="entry name" value="Homodimeric domain of signal transducing histidine kinase"/>
    <property type="match status" value="1"/>
</dbReference>
<dbReference type="InterPro" id="IPR051315">
    <property type="entry name" value="Bact_Chemotaxis_CheA"/>
</dbReference>
<dbReference type="InterPro" id="IPR035891">
    <property type="entry name" value="CheY-binding_CheA"/>
</dbReference>
<dbReference type="RefSeq" id="WP_194076580.1">
    <property type="nucleotide sequence ID" value="NZ_CP061839.1"/>
</dbReference>
<keyword evidence="6" id="KW-0145">Chemotaxis</keyword>
<evidence type="ECO:0000313" key="20">
    <source>
        <dbReference type="Proteomes" id="UP000593915"/>
    </source>
</evidence>
<keyword evidence="12" id="KW-0902">Two-component regulatory system</keyword>
<evidence type="ECO:0000256" key="9">
    <source>
        <dbReference type="ARBA" id="ARBA00022741"/>
    </source>
</evidence>
<dbReference type="InterPro" id="IPR003594">
    <property type="entry name" value="HATPase_dom"/>
</dbReference>
<evidence type="ECO:0000256" key="6">
    <source>
        <dbReference type="ARBA" id="ARBA00022500"/>
    </source>
</evidence>
<dbReference type="Gene3D" id="3.30.565.10">
    <property type="entry name" value="Histidine kinase-like ATPase, C-terminal domain"/>
    <property type="match status" value="1"/>
</dbReference>
<feature type="compositionally biased region" description="Basic and acidic residues" evidence="15">
    <location>
        <begin position="286"/>
        <end position="295"/>
    </location>
</feature>
<evidence type="ECO:0000256" key="12">
    <source>
        <dbReference type="ARBA" id="ARBA00023012"/>
    </source>
</evidence>
<evidence type="ECO:0000256" key="7">
    <source>
        <dbReference type="ARBA" id="ARBA00022553"/>
    </source>
</evidence>
<dbReference type="PROSITE" id="PS50109">
    <property type="entry name" value="HIS_KIN"/>
    <property type="match status" value="1"/>
</dbReference>
<dbReference type="PANTHER" id="PTHR43395">
    <property type="entry name" value="SENSOR HISTIDINE KINASE CHEA"/>
    <property type="match status" value="1"/>
</dbReference>
<accession>A0A7S6WPY7</accession>
<dbReference type="GO" id="GO:0000155">
    <property type="term" value="F:phosphorelay sensor kinase activity"/>
    <property type="evidence" value="ECO:0007669"/>
    <property type="project" value="InterPro"/>
</dbReference>
<dbReference type="Gene3D" id="2.30.30.40">
    <property type="entry name" value="SH3 Domains"/>
    <property type="match status" value="1"/>
</dbReference>
<keyword evidence="9" id="KW-0547">Nucleotide-binding</keyword>
<evidence type="ECO:0000259" key="17">
    <source>
        <dbReference type="PROSITE" id="PS50851"/>
    </source>
</evidence>
<dbReference type="Gene3D" id="3.30.70.1110">
    <property type="entry name" value="Histidine kinase CheA-like, P2 response regulator-binding domain"/>
    <property type="match status" value="1"/>
</dbReference>
<dbReference type="FunFam" id="2.30.30.40:FF:000048">
    <property type="entry name" value="Chemotaxis protein CheA, putative"/>
    <property type="match status" value="1"/>
</dbReference>
<sequence>MSDYLDINNEELLKDFFSEAEQQVETLESNVLVIEQNPNDRNAIDEIFRAAHTLKGGSATVEMTELSQFTHAMEDLLDAIRSGFVEVTGQTVDILLKSIDIIKLMLNARASRNIYSDDVSGIVAQLRSFIPEKKGAQKQAKQAAPKPAAVQPVKQTPAPSSSGLQLTDYFSEYEILELNETVQKGENLYAVTVKFDESNLMNSVGGIQVFAALKQQGSVLKTVPDFDALYEDVFHETVVYFISSSANKNAVEKAGFISDVTLSVNAEQISLAAATAHVKEGQVSAQKEKLAEPVKEAAPSASKTESAVNAEIAASKASEQTDKKPQAVQGAPQGGPSGGMHSSGSILRVDAKRIDYLLNLVSETVITKASLNQSAMEFSDLYSGFQNSNTIYKDKTRKLLDKIPDYLGKIQQGYDINTIKQDLVNEYSDLLELFGSFDSSMKAAVTKFKSSAQNLGRISGELQEGVMKIRMVPISQIFSRFPRVVRDLSRDLKKDVQLVIEGEDTELDKSVVEDLLDPIMHCVRNSLDHGIESPSERKKLGKLEQGTLLLKASNEGNMIVIEVTDDGHGIDVEAVKQKAVERGILHPNKNLTDVEAFQLVFAPGFSTSKTISNVSGRGVGLDVVKTHIEKLNGTVTVESEPNVGTRFIIKLPLTLAIIKGLLIKVGEEVYSIPITSVIESHRVKPEEINRIDNYEVFNVRDEVYSLLRLNRLFGINSAETDEDGYNYIVVIGTEEKKVGLMVDSLIGEEDVVIKPLKDQFTNSPGIAGASILGDGSVSLIIDVAQLLELGLKQELMARERREASVW</sequence>
<dbReference type="AlphaFoldDB" id="A0A7S6WPY7"/>
<feature type="modified residue" description="Phosphohistidine" evidence="14">
    <location>
        <position position="52"/>
    </location>
</feature>
<dbReference type="Pfam" id="PF02895">
    <property type="entry name" value="H-kinase_dim"/>
    <property type="match status" value="1"/>
</dbReference>
<dbReference type="SMART" id="SM01231">
    <property type="entry name" value="H-kinase_dim"/>
    <property type="match status" value="1"/>
</dbReference>
<dbReference type="GO" id="GO:0005737">
    <property type="term" value="C:cytoplasm"/>
    <property type="evidence" value="ECO:0007669"/>
    <property type="project" value="UniProtKB-SubCell"/>
</dbReference>
<keyword evidence="5" id="KW-0963">Cytoplasm</keyword>
<dbReference type="GO" id="GO:0006935">
    <property type="term" value="P:chemotaxis"/>
    <property type="evidence" value="ECO:0007669"/>
    <property type="project" value="UniProtKB-KW"/>
</dbReference>
<evidence type="ECO:0000256" key="3">
    <source>
        <dbReference type="ARBA" id="ARBA00012438"/>
    </source>
</evidence>
<organism evidence="19 20">
    <name type="scientific">Treponema pedis</name>
    <dbReference type="NCBI Taxonomy" id="409322"/>
    <lineage>
        <taxon>Bacteria</taxon>
        <taxon>Pseudomonadati</taxon>
        <taxon>Spirochaetota</taxon>
        <taxon>Spirochaetia</taxon>
        <taxon>Spirochaetales</taxon>
        <taxon>Treponemataceae</taxon>
        <taxon>Treponema</taxon>
    </lineage>
</organism>
<feature type="compositionally biased region" description="Low complexity" evidence="15">
    <location>
        <begin position="137"/>
        <end position="155"/>
    </location>
</feature>
<dbReference type="InterPro" id="IPR004358">
    <property type="entry name" value="Sig_transdc_His_kin-like_C"/>
</dbReference>
<dbReference type="SMART" id="SM00387">
    <property type="entry name" value="HATPase_c"/>
    <property type="match status" value="1"/>
</dbReference>
<dbReference type="SUPFAM" id="SSF55874">
    <property type="entry name" value="ATPase domain of HSP90 chaperone/DNA topoisomerase II/histidine kinase"/>
    <property type="match status" value="1"/>
</dbReference>
<evidence type="ECO:0000256" key="10">
    <source>
        <dbReference type="ARBA" id="ARBA00022777"/>
    </source>
</evidence>
<dbReference type="Gene3D" id="1.10.287.560">
    <property type="entry name" value="Histidine kinase CheA-like, homodimeric domain"/>
    <property type="match status" value="1"/>
</dbReference>
<evidence type="ECO:0000256" key="14">
    <source>
        <dbReference type="PROSITE-ProRule" id="PRU00110"/>
    </source>
</evidence>
<name>A0A7S6WPY7_9SPIR</name>
<evidence type="ECO:0000259" key="16">
    <source>
        <dbReference type="PROSITE" id="PS50109"/>
    </source>
</evidence>
<evidence type="ECO:0000256" key="5">
    <source>
        <dbReference type="ARBA" id="ARBA00022490"/>
    </source>
</evidence>
<dbReference type="CDD" id="cd00731">
    <property type="entry name" value="CheA_reg"/>
    <property type="match status" value="1"/>
</dbReference>
<dbReference type="SUPFAM" id="SSF55052">
    <property type="entry name" value="CheY-binding domain of CheA"/>
    <property type="match status" value="1"/>
</dbReference>
<dbReference type="InterPro" id="IPR036641">
    <property type="entry name" value="HPT_dom_sf"/>
</dbReference>
<evidence type="ECO:0000256" key="15">
    <source>
        <dbReference type="SAM" id="MobiDB-lite"/>
    </source>
</evidence>
<dbReference type="SUPFAM" id="SSF47226">
    <property type="entry name" value="Histidine-containing phosphotransfer domain, HPT domain"/>
    <property type="match status" value="1"/>
</dbReference>
<dbReference type="InterPro" id="IPR036097">
    <property type="entry name" value="HisK_dim/P_sf"/>
</dbReference>
<dbReference type="CDD" id="cd16916">
    <property type="entry name" value="HATPase_CheA-like"/>
    <property type="match status" value="1"/>
</dbReference>
<dbReference type="Pfam" id="PF02518">
    <property type="entry name" value="HATPase_c"/>
    <property type="match status" value="1"/>
</dbReference>
<dbReference type="SUPFAM" id="SSF50341">
    <property type="entry name" value="CheW-like"/>
    <property type="match status" value="1"/>
</dbReference>
<evidence type="ECO:0000256" key="11">
    <source>
        <dbReference type="ARBA" id="ARBA00022840"/>
    </source>
</evidence>
<dbReference type="InterPro" id="IPR037006">
    <property type="entry name" value="CheA-like_homodim_sf"/>
</dbReference>
<dbReference type="Gene3D" id="1.20.120.160">
    <property type="entry name" value="HPT domain"/>
    <property type="match status" value="1"/>
</dbReference>
<keyword evidence="10" id="KW-0418">Kinase</keyword>
<feature type="domain" description="CheW-like" evidence="17">
    <location>
        <begin position="657"/>
        <end position="792"/>
    </location>
</feature>
<dbReference type="Proteomes" id="UP000593915">
    <property type="component" value="Chromosome"/>
</dbReference>
<dbReference type="PROSITE" id="PS50851">
    <property type="entry name" value="CHEW"/>
    <property type="match status" value="1"/>
</dbReference>
<evidence type="ECO:0000256" key="8">
    <source>
        <dbReference type="ARBA" id="ARBA00022679"/>
    </source>
</evidence>
<feature type="region of interest" description="Disordered" evidence="15">
    <location>
        <begin position="285"/>
        <end position="344"/>
    </location>
</feature>
<dbReference type="InterPro" id="IPR036890">
    <property type="entry name" value="HATPase_C_sf"/>
</dbReference>
<feature type="domain" description="HPt" evidence="18">
    <location>
        <begin position="5"/>
        <end position="109"/>
    </location>
</feature>
<dbReference type="PRINTS" id="PR00344">
    <property type="entry name" value="BCTRLSENSOR"/>
</dbReference>
<feature type="region of interest" description="Disordered" evidence="15">
    <location>
        <begin position="137"/>
        <end position="163"/>
    </location>
</feature>
<keyword evidence="8" id="KW-0808">Transferase</keyword>
<dbReference type="GO" id="GO:0005524">
    <property type="term" value="F:ATP binding"/>
    <property type="evidence" value="ECO:0007669"/>
    <property type="project" value="UniProtKB-KW"/>
</dbReference>
<dbReference type="InterPro" id="IPR008207">
    <property type="entry name" value="Sig_transdc_His_kin_Hpt_dom"/>
</dbReference>
<dbReference type="InterPro" id="IPR037052">
    <property type="entry name" value="CheA-like_P2_sf"/>
</dbReference>
<gene>
    <name evidence="19" type="ORF">IFE08_01545</name>
</gene>
<dbReference type="InterPro" id="IPR004105">
    <property type="entry name" value="CheA-like_dim"/>
</dbReference>
<dbReference type="PROSITE" id="PS50894">
    <property type="entry name" value="HPT"/>
    <property type="match status" value="1"/>
</dbReference>
<dbReference type="Pfam" id="PF01584">
    <property type="entry name" value="CheW"/>
    <property type="match status" value="1"/>
</dbReference>
<dbReference type="FunFam" id="3.30.565.10:FF:000016">
    <property type="entry name" value="Chemotaxis protein CheA, putative"/>
    <property type="match status" value="1"/>
</dbReference>
<dbReference type="SMART" id="SM00073">
    <property type="entry name" value="HPT"/>
    <property type="match status" value="1"/>
</dbReference>
<comment type="function">
    <text evidence="13">Involved in the transmission of sensory signals from the chemoreceptors to the flagellar motors. CheA is autophosphorylated; it can transfer its phosphate group to either CheB or CheY.</text>
</comment>
<dbReference type="InterPro" id="IPR005467">
    <property type="entry name" value="His_kinase_dom"/>
</dbReference>
<proteinExistence type="predicted"/>
<evidence type="ECO:0000313" key="19">
    <source>
        <dbReference type="EMBL" id="QOW61122.1"/>
    </source>
</evidence>
<keyword evidence="11" id="KW-0067">ATP-binding</keyword>
<dbReference type="CDD" id="cd00088">
    <property type="entry name" value="HPT"/>
    <property type="match status" value="1"/>
</dbReference>
<dbReference type="PANTHER" id="PTHR43395:SF10">
    <property type="entry name" value="CHEMOTAXIS PROTEIN CHEA"/>
    <property type="match status" value="1"/>
</dbReference>
<dbReference type="Pfam" id="PF07194">
    <property type="entry name" value="P2"/>
    <property type="match status" value="1"/>
</dbReference>
<dbReference type="InterPro" id="IPR010808">
    <property type="entry name" value="CheA_P2-bd"/>
</dbReference>
<reference evidence="19 20" key="1">
    <citation type="submission" date="2020-09" db="EMBL/GenBank/DDBJ databases">
        <title>Characterization of Treponema spp. from bovine digital dermatitis in Korea.</title>
        <authorList>
            <person name="Espiritu H.M."/>
            <person name="Cho Y.I."/>
            <person name="Mamuad L."/>
        </authorList>
    </citation>
    <scope>NUCLEOTIDE SEQUENCE [LARGE SCALE GENOMIC DNA]</scope>
    <source>
        <strain evidence="19 20">KS1</strain>
    </source>
</reference>
<dbReference type="InterPro" id="IPR036061">
    <property type="entry name" value="CheW-like_dom_sf"/>
</dbReference>
<evidence type="ECO:0000256" key="4">
    <source>
        <dbReference type="ARBA" id="ARBA00021495"/>
    </source>
</evidence>
<dbReference type="Pfam" id="PF01627">
    <property type="entry name" value="Hpt"/>
    <property type="match status" value="1"/>
</dbReference>
<dbReference type="EMBL" id="CP061839">
    <property type="protein sequence ID" value="QOW61122.1"/>
    <property type="molecule type" value="Genomic_DNA"/>
</dbReference>
<feature type="domain" description="Histidine kinase" evidence="16">
    <location>
        <begin position="418"/>
        <end position="655"/>
    </location>
</feature>
<evidence type="ECO:0000256" key="2">
    <source>
        <dbReference type="ARBA" id="ARBA00004496"/>
    </source>
</evidence>
<evidence type="ECO:0000256" key="1">
    <source>
        <dbReference type="ARBA" id="ARBA00000085"/>
    </source>
</evidence>
<dbReference type="SMART" id="SM00260">
    <property type="entry name" value="CheW"/>
    <property type="match status" value="1"/>
</dbReference>
<comment type="catalytic activity">
    <reaction evidence="1">
        <text>ATP + protein L-histidine = ADP + protein N-phospho-L-histidine.</text>
        <dbReference type="EC" id="2.7.13.3"/>
    </reaction>
</comment>
<dbReference type="InterPro" id="IPR002545">
    <property type="entry name" value="CheW-lke_dom"/>
</dbReference>
<dbReference type="EC" id="2.7.13.3" evidence="3"/>
<protein>
    <recommendedName>
        <fullName evidence="4">Chemotaxis protein CheA</fullName>
        <ecNumber evidence="3">2.7.13.3</ecNumber>
    </recommendedName>
</protein>